<dbReference type="PANTHER" id="PTHR33713:SF6">
    <property type="entry name" value="ANTITOXIN YEFM"/>
    <property type="match status" value="1"/>
</dbReference>
<comment type="caution">
    <text evidence="3">The sequence shown here is derived from an EMBL/GenBank/DDBJ whole genome shotgun (WGS) entry which is preliminary data.</text>
</comment>
<dbReference type="Proteomes" id="UP001597156">
    <property type="component" value="Unassembled WGS sequence"/>
</dbReference>
<organism evidence="3 4">
    <name type="scientific">Lentilactobacillus raoultii</name>
    <dbReference type="NCBI Taxonomy" id="1987503"/>
    <lineage>
        <taxon>Bacteria</taxon>
        <taxon>Bacillati</taxon>
        <taxon>Bacillota</taxon>
        <taxon>Bacilli</taxon>
        <taxon>Lactobacillales</taxon>
        <taxon>Lactobacillaceae</taxon>
        <taxon>Lentilactobacillus</taxon>
    </lineage>
</organism>
<dbReference type="RefSeq" id="WP_121977752.1">
    <property type="nucleotide sequence ID" value="NZ_JBHTLH010000005.1"/>
</dbReference>
<gene>
    <name evidence="3" type="ORF">ACFQ22_02050</name>
</gene>
<reference evidence="4" key="1">
    <citation type="journal article" date="2019" name="Int. J. Syst. Evol. Microbiol.">
        <title>The Global Catalogue of Microorganisms (GCM) 10K type strain sequencing project: providing services to taxonomists for standard genome sequencing and annotation.</title>
        <authorList>
            <consortium name="The Broad Institute Genomics Platform"/>
            <consortium name="The Broad Institute Genome Sequencing Center for Infectious Disease"/>
            <person name="Wu L."/>
            <person name="Ma J."/>
        </authorList>
    </citation>
    <scope>NUCLEOTIDE SEQUENCE [LARGE SCALE GENOMIC DNA]</scope>
    <source>
        <strain evidence="4">CCUG 71848</strain>
    </source>
</reference>
<accession>A0ABW3PLP6</accession>
<dbReference type="NCBIfam" id="TIGR01552">
    <property type="entry name" value="phd_fam"/>
    <property type="match status" value="1"/>
</dbReference>
<keyword evidence="4" id="KW-1185">Reference proteome</keyword>
<evidence type="ECO:0000256" key="2">
    <source>
        <dbReference type="RuleBase" id="RU362080"/>
    </source>
</evidence>
<sequence>MKSVTYSDFRRSLKVYLKQASEDSESLIVTNEDTKDNVVMSKRDYDAMVETMRIMSNPYLMKKIKAADRQFNSGHYQEHQLIEDSDK</sequence>
<comment type="similarity">
    <text evidence="1 2">Belongs to the phD/YefM antitoxin family.</text>
</comment>
<proteinExistence type="inferred from homology"/>
<dbReference type="Gene3D" id="3.40.1620.10">
    <property type="entry name" value="YefM-like domain"/>
    <property type="match status" value="1"/>
</dbReference>
<comment type="function">
    <text evidence="2">Antitoxin component of a type II toxin-antitoxin (TA) system.</text>
</comment>
<dbReference type="PANTHER" id="PTHR33713">
    <property type="entry name" value="ANTITOXIN YAFN-RELATED"/>
    <property type="match status" value="1"/>
</dbReference>
<dbReference type="InterPro" id="IPR006442">
    <property type="entry name" value="Antitoxin_Phd/YefM"/>
</dbReference>
<dbReference type="SUPFAM" id="SSF143120">
    <property type="entry name" value="YefM-like"/>
    <property type="match status" value="1"/>
</dbReference>
<name>A0ABW3PLP6_9LACO</name>
<dbReference type="Pfam" id="PF02604">
    <property type="entry name" value="PhdYeFM_antitox"/>
    <property type="match status" value="1"/>
</dbReference>
<dbReference type="EMBL" id="JBHTLH010000005">
    <property type="protein sequence ID" value="MFD1124146.1"/>
    <property type="molecule type" value="Genomic_DNA"/>
</dbReference>
<dbReference type="InterPro" id="IPR051405">
    <property type="entry name" value="phD/YefM_antitoxin"/>
</dbReference>
<protein>
    <recommendedName>
        <fullName evidence="2">Antitoxin</fullName>
    </recommendedName>
</protein>
<evidence type="ECO:0000256" key="1">
    <source>
        <dbReference type="ARBA" id="ARBA00009981"/>
    </source>
</evidence>
<evidence type="ECO:0000313" key="4">
    <source>
        <dbReference type="Proteomes" id="UP001597156"/>
    </source>
</evidence>
<evidence type="ECO:0000313" key="3">
    <source>
        <dbReference type="EMBL" id="MFD1124146.1"/>
    </source>
</evidence>
<dbReference type="InterPro" id="IPR036165">
    <property type="entry name" value="YefM-like_sf"/>
</dbReference>